<keyword evidence="5" id="KW-1185">Reference proteome</keyword>
<name>A0A1V4HAX2_9BACL</name>
<feature type="chain" id="PRO_5039211840" description="SLH domain-containing protein" evidence="2">
    <location>
        <begin position="25"/>
        <end position="1209"/>
    </location>
</feature>
<evidence type="ECO:0000256" key="1">
    <source>
        <dbReference type="SAM" id="MobiDB-lite"/>
    </source>
</evidence>
<evidence type="ECO:0000313" key="5">
    <source>
        <dbReference type="Proteomes" id="UP000190626"/>
    </source>
</evidence>
<proteinExistence type="predicted"/>
<gene>
    <name evidence="4" type="ORF">BC351_37610</name>
</gene>
<dbReference type="OrthoDB" id="1706086at2"/>
<evidence type="ECO:0000259" key="3">
    <source>
        <dbReference type="PROSITE" id="PS51272"/>
    </source>
</evidence>
<comment type="caution">
    <text evidence="4">The sequence shown here is derived from an EMBL/GenBank/DDBJ whole genome shotgun (WGS) entry which is preliminary data.</text>
</comment>
<accession>A0A1V4HAX2</accession>
<reference evidence="5" key="1">
    <citation type="submission" date="2016-07" db="EMBL/GenBank/DDBJ databases">
        <authorList>
            <person name="Florea S."/>
            <person name="Webb J.S."/>
            <person name="Jaromczyk J."/>
            <person name="Schardl C.L."/>
        </authorList>
    </citation>
    <scope>NUCLEOTIDE SEQUENCE [LARGE SCALE GENOMIC DNA]</scope>
    <source>
        <strain evidence="5">CY1</strain>
    </source>
</reference>
<evidence type="ECO:0000256" key="2">
    <source>
        <dbReference type="SAM" id="SignalP"/>
    </source>
</evidence>
<dbReference type="RefSeq" id="WP_079418560.1">
    <property type="nucleotide sequence ID" value="NZ_MBTG01000041.1"/>
</dbReference>
<protein>
    <recommendedName>
        <fullName evidence="3">SLH domain-containing protein</fullName>
    </recommendedName>
</protein>
<feature type="compositionally biased region" description="Low complexity" evidence="1">
    <location>
        <begin position="35"/>
        <end position="49"/>
    </location>
</feature>
<organism evidence="4 5">
    <name type="scientific">Paenibacillus ferrarius</name>
    <dbReference type="NCBI Taxonomy" id="1469647"/>
    <lineage>
        <taxon>Bacteria</taxon>
        <taxon>Bacillati</taxon>
        <taxon>Bacillota</taxon>
        <taxon>Bacilli</taxon>
        <taxon>Bacillales</taxon>
        <taxon>Paenibacillaceae</taxon>
        <taxon>Paenibacillus</taxon>
    </lineage>
</organism>
<keyword evidence="2" id="KW-0732">Signal</keyword>
<feature type="domain" description="SLH" evidence="3">
    <location>
        <begin position="150"/>
        <end position="213"/>
    </location>
</feature>
<feature type="signal peptide" evidence="2">
    <location>
        <begin position="1"/>
        <end position="24"/>
    </location>
</feature>
<dbReference type="InterPro" id="IPR001119">
    <property type="entry name" value="SLH_dom"/>
</dbReference>
<dbReference type="STRING" id="1469647.BC351_37610"/>
<evidence type="ECO:0000313" key="4">
    <source>
        <dbReference type="EMBL" id="OPH49035.1"/>
    </source>
</evidence>
<dbReference type="PROSITE" id="PS51272">
    <property type="entry name" value="SLH"/>
    <property type="match status" value="1"/>
</dbReference>
<feature type="compositionally biased region" description="Pro residues" evidence="1">
    <location>
        <begin position="50"/>
        <end position="95"/>
    </location>
</feature>
<dbReference type="AlphaFoldDB" id="A0A1V4HAX2"/>
<dbReference type="Proteomes" id="UP000190626">
    <property type="component" value="Unassembled WGS sequence"/>
</dbReference>
<sequence>MKRLVMKKKLSIVLIMAMMFTMMASFQYVDADAAPTVTSTPSPSATPAASPSPSPAASPAPSPAVSPAPSPAATPAASPSPSPTAKPTAPAPSPSAAPLDAQAKFAALKAKGILDGIDETGAAGLDKELTRAQLAKIIVVLSGLAEDKAASAVYTDLEGASWATGYIGAVAKAGFMDGISADQFNPAGVVSIEQVAAVFARVFKLQPDVNAAVTGTVSDWAKGSIAAAIKAGFIASVKDFTIAANRELLVNAAYTGYQLILTNGPVITITKVSVAEFKAAGAKTLLVKLNGSIADTTKLTVSVLRGGLAGSVAAGAQKWNTNKNEVTITLDAKMTENTYTVKLEAVKDGGLTVDKGTADVAVTDEKISKIAFTTASDTVAQGKIKIGFKATNQYNEVSDINATRFSIYTSPELDVIAAGDSQSLTIDVTHAVYANKLARNQTFYVGINAPEYTPQITKTFTVGDPQSVAKVELGDIAYANGKTSLEAGDTATIPFKAFDQYGFQVTDLNVLKTYAMAYTNGSGVIDTTAMSPPQGFGFVADETGDGIPELKLKAASNLTLFSDQEVTVSLSAALSGSPASKTLKVAMAKVPYEVILGAFPNTIAIGDDDVYLPITVKDKAGNLLNTDEIVNNADKILIYSYGVSAVTVGAKDAAGKVVGGIEKSGANRGKIRISDLKLVPERGSGQLTVSAKVTPSGKSTTARTSIVAKRYPNTVFLSVVPKVKMLPSIDLTDSKTENIFRLKYRDQYGEEFDRDYTGYTVQLTFNQTSGSVTDAVYFSKGGFTWKADGTPNNTAILNTTTNKTLILDGVDATRDAYNPGATEIGSYRDKDLLFTANMGDNNEGSYQLTAQLFKGDRAAVAAGNASLLSTAISSTQLIKAKESDNLTYAVTPFANGIYAVDKISGILQGGASTVVKGVYSTEGYALENLFAGKIVITAKDSGGNVVQIPNNHVKAVTSSNMQATAVVNKTKADGAVAKDFDGYAIRGKDVGTTSIAVLFKPSNYTGVKYSLMDNIAIKEEALFASSLAATFNGKPRIIWLSQLKAGVNIFTGNDTGRLNQKQTFSNITLTDQYGNNAFKNSSVIRVAPVFGIQTFISNIRWASDNIVPGSGYLAIESNISGVNNMNNQTNAVTPVPAGTDPTDWVFATVPNANPALNPIQLNRGDAKYIYVPAKSAVDGSNVEVVSFTATMITANGKMISVDVYPDAAK</sequence>
<dbReference type="Pfam" id="PF00395">
    <property type="entry name" value="SLH"/>
    <property type="match status" value="1"/>
</dbReference>
<dbReference type="EMBL" id="MBTG01000041">
    <property type="protein sequence ID" value="OPH49035.1"/>
    <property type="molecule type" value="Genomic_DNA"/>
</dbReference>
<feature type="region of interest" description="Disordered" evidence="1">
    <location>
        <begin position="35"/>
        <end position="97"/>
    </location>
</feature>